<name>A0A2G5UJC2_9PELO</name>
<dbReference type="InterPro" id="IPR012885">
    <property type="entry name" value="F-box_Sdz-33"/>
</dbReference>
<feature type="compositionally biased region" description="Acidic residues" evidence="1">
    <location>
        <begin position="286"/>
        <end position="300"/>
    </location>
</feature>
<protein>
    <recommendedName>
        <fullName evidence="2">F-box domain-containing protein</fullName>
    </recommendedName>
</protein>
<gene>
    <name evidence="3" type="primary">Cnig_chr_III.g11277</name>
    <name evidence="3" type="ORF">B9Z55_011277</name>
</gene>
<dbReference type="EMBL" id="PDUG01000003">
    <property type="protein sequence ID" value="PIC39660.1"/>
    <property type="molecule type" value="Genomic_DNA"/>
</dbReference>
<keyword evidence="4" id="KW-1185">Reference proteome</keyword>
<proteinExistence type="predicted"/>
<dbReference type="PANTHER" id="PTHR22899:SF0">
    <property type="entry name" value="F-BOX ASSOCIATED DOMAIN-CONTAINING PROTEIN-RELATED"/>
    <property type="match status" value="1"/>
</dbReference>
<dbReference type="AlphaFoldDB" id="A0A2G5UJC2"/>
<organism evidence="3 4">
    <name type="scientific">Caenorhabditis nigoni</name>
    <dbReference type="NCBI Taxonomy" id="1611254"/>
    <lineage>
        <taxon>Eukaryota</taxon>
        <taxon>Metazoa</taxon>
        <taxon>Ecdysozoa</taxon>
        <taxon>Nematoda</taxon>
        <taxon>Chromadorea</taxon>
        <taxon>Rhabditida</taxon>
        <taxon>Rhabditina</taxon>
        <taxon>Rhabditomorpha</taxon>
        <taxon>Rhabditoidea</taxon>
        <taxon>Rhabditidae</taxon>
        <taxon>Peloderinae</taxon>
        <taxon>Caenorhabditis</taxon>
    </lineage>
</organism>
<comment type="caution">
    <text evidence="3">The sequence shown here is derived from an EMBL/GenBank/DDBJ whole genome shotgun (WGS) entry which is preliminary data.</text>
</comment>
<dbReference type="Pfam" id="PF00646">
    <property type="entry name" value="F-box"/>
    <property type="match status" value="1"/>
</dbReference>
<feature type="domain" description="F-box" evidence="2">
    <location>
        <begin position="320"/>
        <end position="358"/>
    </location>
</feature>
<feature type="compositionally biased region" description="Acidic residues" evidence="1">
    <location>
        <begin position="245"/>
        <end position="262"/>
    </location>
</feature>
<feature type="region of interest" description="Disordered" evidence="1">
    <location>
        <begin position="245"/>
        <end position="300"/>
    </location>
</feature>
<dbReference type="STRING" id="1611254.A0A2G5UJC2"/>
<dbReference type="InterPro" id="IPR053222">
    <property type="entry name" value="Zygotic_Embryogenesis-Asso"/>
</dbReference>
<evidence type="ECO:0000313" key="3">
    <source>
        <dbReference type="EMBL" id="PIC39660.1"/>
    </source>
</evidence>
<accession>A0A2G5UJC2</accession>
<dbReference type="InterPro" id="IPR001810">
    <property type="entry name" value="F-box_dom"/>
</dbReference>
<dbReference type="Pfam" id="PF07735">
    <property type="entry name" value="FBA_2"/>
    <property type="match status" value="2"/>
</dbReference>
<evidence type="ECO:0000256" key="1">
    <source>
        <dbReference type="SAM" id="MobiDB-lite"/>
    </source>
</evidence>
<dbReference type="PROSITE" id="PS50181">
    <property type="entry name" value="FBOX"/>
    <property type="match status" value="1"/>
</dbReference>
<evidence type="ECO:0000313" key="4">
    <source>
        <dbReference type="Proteomes" id="UP000230233"/>
    </source>
</evidence>
<reference evidence="4" key="1">
    <citation type="submission" date="2017-10" db="EMBL/GenBank/DDBJ databases">
        <title>Rapid genome shrinkage in a self-fertile nematode reveals novel sperm competition proteins.</title>
        <authorList>
            <person name="Yin D."/>
            <person name="Schwarz E.M."/>
            <person name="Thomas C.G."/>
            <person name="Felde R.L."/>
            <person name="Korf I.F."/>
            <person name="Cutter A.D."/>
            <person name="Schartner C.M."/>
            <person name="Ralston E.J."/>
            <person name="Meyer B.J."/>
            <person name="Haag E.S."/>
        </authorList>
    </citation>
    <scope>NUCLEOTIDE SEQUENCE [LARGE SCALE GENOMIC DNA]</scope>
    <source>
        <strain evidence="4">JU1422</strain>
    </source>
</reference>
<evidence type="ECO:0000259" key="2">
    <source>
        <dbReference type="PROSITE" id="PS50181"/>
    </source>
</evidence>
<sequence length="651" mass="75864">MTNQNSNQTQRRLANHLCLNILKAMKYHAIIAYSFVSKKALSLFQSLRLPISSILIEMKEDPVIRLDFGTKCIVLEFKMGKNNEHVTCLNDFPVNLDFQSLRNAFPKLRKISVHGSRNEISEHEILNAQNVLRAFLPYLKEVQLFHVPLGENLTCQHIGMANLELLNFFYPKNFNFDCLFTLNVQMCMIETDHMPLRDLNRFFKLWIKGSNPRLEVLSISCDTETVPDSSVLLKGLKVKELEKVEEEESEIEYEDEDEEEQSDAVSERSESEWESEESESEKSESESEAESGEELDDEEIEGGEEKKFFIMNCHDMTNWKFPFRRLPYDLCLEVLKTMDPVEIICYSFVSKKTLSLVKILHLPISSIHIMMQDQTEIRFYFGDNFIDFKFIMDSDYEEMGSLDDLPVNVKVFNDTLIYLPYYVPPNLELTMTNQGMSLREWIRQLCSIPDKDIPYTAEIYLTAMTLDTRTLRNDFPKLEEVLIGFREDEEDESDNVNVRNVLREFLSNVQNVKLCDINFEKSRFIQHIGISSLKDLYFYDPINMNFDYLFTLNAESCTIETDQIPLRDLNRFFKLWMKGSNPKLKKLMISCDTEITPDWNVLLKGLRAEEAEAARSKKFFIINCRGIRAEIEVKHLGTSASVTFNVSKSYL</sequence>
<dbReference type="Proteomes" id="UP000230233">
    <property type="component" value="Chromosome III"/>
</dbReference>
<dbReference type="PANTHER" id="PTHR22899">
    <property type="entry name" value="CYCLIN-RELATED F-BOX FAMILY"/>
    <property type="match status" value="1"/>
</dbReference>